<proteinExistence type="predicted"/>
<dbReference type="AlphaFoldDB" id="A0AA35WFL1"/>
<dbReference type="EMBL" id="CASHTH010001699">
    <property type="protein sequence ID" value="CAI8018624.1"/>
    <property type="molecule type" value="Genomic_DNA"/>
</dbReference>
<dbReference type="SUPFAM" id="SSF48371">
    <property type="entry name" value="ARM repeat"/>
    <property type="match status" value="1"/>
</dbReference>
<keyword evidence="3" id="KW-1185">Reference proteome</keyword>
<feature type="compositionally biased region" description="Acidic residues" evidence="1">
    <location>
        <begin position="61"/>
        <end position="93"/>
    </location>
</feature>
<name>A0AA35WFL1_GEOBA</name>
<dbReference type="InterPro" id="IPR011989">
    <property type="entry name" value="ARM-like"/>
</dbReference>
<reference evidence="2" key="1">
    <citation type="submission" date="2023-03" db="EMBL/GenBank/DDBJ databases">
        <authorList>
            <person name="Steffen K."/>
            <person name="Cardenas P."/>
        </authorList>
    </citation>
    <scope>NUCLEOTIDE SEQUENCE</scope>
</reference>
<evidence type="ECO:0000313" key="2">
    <source>
        <dbReference type="EMBL" id="CAI8018624.1"/>
    </source>
</evidence>
<dbReference type="Gene3D" id="1.25.10.10">
    <property type="entry name" value="Leucine-rich Repeat Variant"/>
    <property type="match status" value="1"/>
</dbReference>
<comment type="caution">
    <text evidence="2">The sequence shown here is derived from an EMBL/GenBank/DDBJ whole genome shotgun (WGS) entry which is preliminary data.</text>
</comment>
<gene>
    <name evidence="2" type="ORF">GBAR_LOCUS11278</name>
</gene>
<dbReference type="Proteomes" id="UP001174909">
    <property type="component" value="Unassembled WGS sequence"/>
</dbReference>
<evidence type="ECO:0000313" key="3">
    <source>
        <dbReference type="Proteomes" id="UP001174909"/>
    </source>
</evidence>
<dbReference type="InterPro" id="IPR016024">
    <property type="entry name" value="ARM-type_fold"/>
</dbReference>
<feature type="region of interest" description="Disordered" evidence="1">
    <location>
        <begin position="59"/>
        <end position="103"/>
    </location>
</feature>
<evidence type="ECO:0000256" key="1">
    <source>
        <dbReference type="SAM" id="MobiDB-lite"/>
    </source>
</evidence>
<sequence>MFYHLHLHSIHDRKISVLGFCAVMQSHLRPEAVVAVAKEIVPAVLVQLDGLKDSYQKLAAEEADDGGEEEEEEEDGEMAEDGEENELDDEEDHVDPHGDQYIQQLAMKLGGGGGESESDDSEMAQTLTEIDYETVIDDEDVVDEFLLFKNTLHTRSQQDPEWYSLLNSRLSRSRRSGPRVPRHAT</sequence>
<accession>A0AA35WFL1</accession>
<protein>
    <submittedName>
        <fullName evidence="2">Importin-7</fullName>
    </submittedName>
</protein>
<organism evidence="2 3">
    <name type="scientific">Geodia barretti</name>
    <name type="common">Barrett's horny sponge</name>
    <dbReference type="NCBI Taxonomy" id="519541"/>
    <lineage>
        <taxon>Eukaryota</taxon>
        <taxon>Metazoa</taxon>
        <taxon>Porifera</taxon>
        <taxon>Demospongiae</taxon>
        <taxon>Heteroscleromorpha</taxon>
        <taxon>Tetractinellida</taxon>
        <taxon>Astrophorina</taxon>
        <taxon>Geodiidae</taxon>
        <taxon>Geodia</taxon>
    </lineage>
</organism>